<dbReference type="RefSeq" id="WP_039357270.1">
    <property type="nucleotide sequence ID" value="NZ_JSAN01000045.1"/>
</dbReference>
<comment type="caution">
    <text evidence="1">The sequence shown here is derived from an EMBL/GenBank/DDBJ whole genome shotgun (WGS) entry which is preliminary data.</text>
</comment>
<dbReference type="Proteomes" id="UP000031465">
    <property type="component" value="Unassembled WGS sequence"/>
</dbReference>
<name>A0A0C1K037_9BACT</name>
<protein>
    <submittedName>
        <fullName evidence="1">Uncharacterized protein</fullName>
    </submittedName>
</protein>
<reference evidence="1 2" key="1">
    <citation type="journal article" date="2014" name="Mol. Biol. Evol.">
        <title>Massive expansion of Ubiquitination-related gene families within the Chlamydiae.</title>
        <authorList>
            <person name="Domman D."/>
            <person name="Collingro A."/>
            <person name="Lagkouvardos I."/>
            <person name="Gehre L."/>
            <person name="Weinmaier T."/>
            <person name="Rattei T."/>
            <person name="Subtil A."/>
            <person name="Horn M."/>
        </authorList>
    </citation>
    <scope>NUCLEOTIDE SEQUENCE [LARGE SCALE GENOMIC DNA]</scope>
    <source>
        <strain evidence="1 2">EI2</strain>
    </source>
</reference>
<dbReference type="AlphaFoldDB" id="A0A0C1K037"/>
<sequence>MSNPIQIRLFLGYLLQGEIAIHLQQTSQENRQKWKLEKIFESAYCNDKEYIGFFTEEMPTYKSLKQIEEKIKTQLQLYCPKLNLDKQKIQLFPQIFLS</sequence>
<gene>
    <name evidence="1" type="ORF">DB44_BY00050</name>
</gene>
<proteinExistence type="predicted"/>
<dbReference type="PATRIC" id="fig|362787.3.peg.685"/>
<accession>A0A0C1K037</accession>
<organism evidence="1 2">
    <name type="scientific">Candidatus Protochlamydia amoebophila</name>
    <dbReference type="NCBI Taxonomy" id="362787"/>
    <lineage>
        <taxon>Bacteria</taxon>
        <taxon>Pseudomonadati</taxon>
        <taxon>Chlamydiota</taxon>
        <taxon>Chlamydiia</taxon>
        <taxon>Parachlamydiales</taxon>
        <taxon>Parachlamydiaceae</taxon>
        <taxon>Candidatus Protochlamydia</taxon>
    </lineage>
</organism>
<evidence type="ECO:0000313" key="1">
    <source>
        <dbReference type="EMBL" id="KIC72882.1"/>
    </source>
</evidence>
<evidence type="ECO:0000313" key="2">
    <source>
        <dbReference type="Proteomes" id="UP000031465"/>
    </source>
</evidence>
<dbReference type="EMBL" id="JSAN01000045">
    <property type="protein sequence ID" value="KIC72882.1"/>
    <property type="molecule type" value="Genomic_DNA"/>
</dbReference>